<gene>
    <name evidence="1" type="ORF">LCGC14_0969470</name>
</gene>
<sequence>MEDEENNKKDKNINKRMLVGLDMVELIMRVREKFKKEYGFKPQIVEVTNVIAKRVNDNKLF</sequence>
<organism evidence="1">
    <name type="scientific">marine sediment metagenome</name>
    <dbReference type="NCBI Taxonomy" id="412755"/>
    <lineage>
        <taxon>unclassified sequences</taxon>
        <taxon>metagenomes</taxon>
        <taxon>ecological metagenomes</taxon>
    </lineage>
</organism>
<dbReference type="EMBL" id="LAZR01003559">
    <property type="protein sequence ID" value="KKN17069.1"/>
    <property type="molecule type" value="Genomic_DNA"/>
</dbReference>
<proteinExistence type="predicted"/>
<dbReference type="AlphaFoldDB" id="A0A0F9NGI8"/>
<protein>
    <submittedName>
        <fullName evidence="1">Uncharacterized protein</fullName>
    </submittedName>
</protein>
<name>A0A0F9NGI8_9ZZZZ</name>
<comment type="caution">
    <text evidence="1">The sequence shown here is derived from an EMBL/GenBank/DDBJ whole genome shotgun (WGS) entry which is preliminary data.</text>
</comment>
<reference evidence="1" key="1">
    <citation type="journal article" date="2015" name="Nature">
        <title>Complex archaea that bridge the gap between prokaryotes and eukaryotes.</title>
        <authorList>
            <person name="Spang A."/>
            <person name="Saw J.H."/>
            <person name="Jorgensen S.L."/>
            <person name="Zaremba-Niedzwiedzka K."/>
            <person name="Martijn J."/>
            <person name="Lind A.E."/>
            <person name="van Eijk R."/>
            <person name="Schleper C."/>
            <person name="Guy L."/>
            <person name="Ettema T.J."/>
        </authorList>
    </citation>
    <scope>NUCLEOTIDE SEQUENCE</scope>
</reference>
<evidence type="ECO:0000313" key="1">
    <source>
        <dbReference type="EMBL" id="KKN17069.1"/>
    </source>
</evidence>
<accession>A0A0F9NGI8</accession>